<dbReference type="InterPro" id="IPR002881">
    <property type="entry name" value="DUF58"/>
</dbReference>
<reference evidence="2 3" key="1">
    <citation type="submission" date="2020-03" db="EMBL/GenBank/DDBJ databases">
        <title>Genomic Encyclopedia of Type Strains, Phase IV (KMG-IV): sequencing the most valuable type-strain genomes for metagenomic binning, comparative biology and taxonomic classification.</title>
        <authorList>
            <person name="Goeker M."/>
        </authorList>
    </citation>
    <scope>NUCLEOTIDE SEQUENCE [LARGE SCALE GENOMIC DNA]</scope>
    <source>
        <strain evidence="2 3">DSM 19867</strain>
    </source>
</reference>
<dbReference type="EMBL" id="JAASRM010000001">
    <property type="protein sequence ID" value="NIK87776.1"/>
    <property type="molecule type" value="Genomic_DNA"/>
</dbReference>
<accession>A0A846MWK2</accession>
<dbReference type="Proteomes" id="UP000570514">
    <property type="component" value="Unassembled WGS sequence"/>
</dbReference>
<evidence type="ECO:0000313" key="2">
    <source>
        <dbReference type="EMBL" id="NIK87776.1"/>
    </source>
</evidence>
<sequence>MIGFAARSSNRMAHLSDSAESLAAALPALMVRAERLASSVTLGMHGRRKAGIGQTFWQYHHYRPGDPSTSIDWRQSAKGQHLYVREREWEAAQSVWLWRDGSPSMRFGSGTETKLDRASLLALALGVLLVRGGERIALYGEKDPPANSRLAYRRIGFALGERAPSDEALPPDAPLPRNAQFVWFSDFLSPLEEIEHTIRRLTRSNAGGRLVHIIDPAEEDFPYSGRTRFEAVTGTQTRVLGRAEAVADEYRARFKAHSETLALLARKLGWNYTSHRIDRPAQTALVALFADLSGGHRMVG</sequence>
<organism evidence="2 3">
    <name type="scientific">Rhizomicrobium palustre</name>
    <dbReference type="NCBI Taxonomy" id="189966"/>
    <lineage>
        <taxon>Bacteria</taxon>
        <taxon>Pseudomonadati</taxon>
        <taxon>Pseudomonadota</taxon>
        <taxon>Alphaproteobacteria</taxon>
        <taxon>Micropepsales</taxon>
        <taxon>Micropepsaceae</taxon>
        <taxon>Rhizomicrobium</taxon>
    </lineage>
</organism>
<proteinExistence type="predicted"/>
<dbReference type="PANTHER" id="PTHR33608:SF6">
    <property type="entry name" value="BLL2464 PROTEIN"/>
    <property type="match status" value="1"/>
</dbReference>
<evidence type="ECO:0000313" key="3">
    <source>
        <dbReference type="Proteomes" id="UP000570514"/>
    </source>
</evidence>
<protein>
    <submittedName>
        <fullName evidence="2">Uncharacterized protein (DUF58 family)</fullName>
    </submittedName>
</protein>
<dbReference type="AlphaFoldDB" id="A0A846MWK2"/>
<comment type="caution">
    <text evidence="2">The sequence shown here is derived from an EMBL/GenBank/DDBJ whole genome shotgun (WGS) entry which is preliminary data.</text>
</comment>
<feature type="domain" description="DUF58" evidence="1">
    <location>
        <begin position="59"/>
        <end position="259"/>
    </location>
</feature>
<name>A0A846MWK2_9PROT</name>
<gene>
    <name evidence="2" type="ORF">FHS83_001094</name>
</gene>
<evidence type="ECO:0000259" key="1">
    <source>
        <dbReference type="Pfam" id="PF01882"/>
    </source>
</evidence>
<keyword evidence="3" id="KW-1185">Reference proteome</keyword>
<dbReference type="Pfam" id="PF01882">
    <property type="entry name" value="DUF58"/>
    <property type="match status" value="1"/>
</dbReference>
<dbReference type="PANTHER" id="PTHR33608">
    <property type="entry name" value="BLL2464 PROTEIN"/>
    <property type="match status" value="1"/>
</dbReference>
<dbReference type="RefSeq" id="WP_208414243.1">
    <property type="nucleotide sequence ID" value="NZ_BAAADC010000001.1"/>
</dbReference>